<comment type="similarity">
    <text evidence="2 12">Belongs to the YME2 family.</text>
</comment>
<dbReference type="Gene3D" id="3.30.70.330">
    <property type="match status" value="1"/>
</dbReference>
<keyword evidence="4 12" id="KW-0812">Transmembrane</keyword>
<dbReference type="RefSeq" id="XP_066675188.1">
    <property type="nucleotide sequence ID" value="XM_066805415.1"/>
</dbReference>
<keyword evidence="7 12" id="KW-1133">Transmembrane helix</keyword>
<evidence type="ECO:0000313" key="14">
    <source>
        <dbReference type="EMBL" id="KAK8094415.1"/>
    </source>
</evidence>
<dbReference type="Proteomes" id="UP001433268">
    <property type="component" value="Unassembled WGS sequence"/>
</dbReference>
<gene>
    <name evidence="14" type="ORF">PG997_001100</name>
</gene>
<comment type="caution">
    <text evidence="14">The sequence shown here is derived from an EMBL/GenBank/DDBJ whole genome shotgun (WGS) entry which is preliminary data.</text>
</comment>
<evidence type="ECO:0000256" key="6">
    <source>
        <dbReference type="ARBA" id="ARBA00022946"/>
    </source>
</evidence>
<dbReference type="PROSITE" id="PS50102">
    <property type="entry name" value="RRM"/>
    <property type="match status" value="1"/>
</dbReference>
<keyword evidence="8 12" id="KW-0496">Mitochondrion</keyword>
<evidence type="ECO:0000259" key="13">
    <source>
        <dbReference type="PROSITE" id="PS50102"/>
    </source>
</evidence>
<comment type="subcellular location">
    <subcellularLocation>
        <location evidence="1 12">Mitochondrion inner membrane</location>
        <topology evidence="1 12">Single-pass membrane protein</topology>
    </subcellularLocation>
</comment>
<evidence type="ECO:0000313" key="15">
    <source>
        <dbReference type="Proteomes" id="UP001433268"/>
    </source>
</evidence>
<evidence type="ECO:0000256" key="12">
    <source>
        <dbReference type="RuleBase" id="RU367108"/>
    </source>
</evidence>
<keyword evidence="9 12" id="KW-0472">Membrane</keyword>
<dbReference type="InterPro" id="IPR035979">
    <property type="entry name" value="RBD_domain_sf"/>
</dbReference>
<name>A0ABR1XCJ0_9PEZI</name>
<evidence type="ECO:0000256" key="2">
    <source>
        <dbReference type="ARBA" id="ARBA00010320"/>
    </source>
</evidence>
<keyword evidence="5 12" id="KW-0999">Mitochondrion inner membrane</keyword>
<evidence type="ECO:0000256" key="4">
    <source>
        <dbReference type="ARBA" id="ARBA00022692"/>
    </source>
</evidence>
<keyword evidence="15" id="KW-1185">Reference proteome</keyword>
<dbReference type="EMBL" id="JAQQWN010000002">
    <property type="protein sequence ID" value="KAK8094415.1"/>
    <property type="molecule type" value="Genomic_DNA"/>
</dbReference>
<dbReference type="Gene3D" id="3.40.50.300">
    <property type="entry name" value="P-loop containing nucleotide triphosphate hydrolases"/>
    <property type="match status" value="1"/>
</dbReference>
<dbReference type="Pfam" id="PF00076">
    <property type="entry name" value="RRM_1"/>
    <property type="match status" value="1"/>
</dbReference>
<evidence type="ECO:0000256" key="7">
    <source>
        <dbReference type="ARBA" id="ARBA00022989"/>
    </source>
</evidence>
<keyword evidence="6" id="KW-0809">Transit peptide</keyword>
<feature type="domain" description="RRM" evidence="13">
    <location>
        <begin position="179"/>
        <end position="271"/>
    </location>
</feature>
<dbReference type="InterPro" id="IPR027417">
    <property type="entry name" value="P-loop_NTPase"/>
</dbReference>
<reference evidence="14 15" key="1">
    <citation type="submission" date="2023-01" db="EMBL/GenBank/DDBJ databases">
        <title>Analysis of 21 Apiospora genomes using comparative genomics revels a genus with tremendous synthesis potential of carbohydrate active enzymes and secondary metabolites.</title>
        <authorList>
            <person name="Sorensen T."/>
        </authorList>
    </citation>
    <scope>NUCLEOTIDE SEQUENCE [LARGE SCALE GENOMIC DNA]</scope>
    <source>
        <strain evidence="14 15">CBS 114990</strain>
    </source>
</reference>
<protein>
    <recommendedName>
        <fullName evidence="3 12">Mitochondrial escape protein 2</fullName>
    </recommendedName>
</protein>
<keyword evidence="11 12" id="KW-0694">RNA-binding</keyword>
<organism evidence="14 15">
    <name type="scientific">Apiospora hydei</name>
    <dbReference type="NCBI Taxonomy" id="1337664"/>
    <lineage>
        <taxon>Eukaryota</taxon>
        <taxon>Fungi</taxon>
        <taxon>Dikarya</taxon>
        <taxon>Ascomycota</taxon>
        <taxon>Pezizomycotina</taxon>
        <taxon>Sordariomycetes</taxon>
        <taxon>Xylariomycetidae</taxon>
        <taxon>Amphisphaeriales</taxon>
        <taxon>Apiosporaceae</taxon>
        <taxon>Apiospora</taxon>
    </lineage>
</organism>
<evidence type="ECO:0000256" key="1">
    <source>
        <dbReference type="ARBA" id="ARBA00004434"/>
    </source>
</evidence>
<dbReference type="SUPFAM" id="SSF52540">
    <property type="entry name" value="P-loop containing nucleoside triphosphate hydrolases"/>
    <property type="match status" value="1"/>
</dbReference>
<sequence length="810" mass="90491">MRVFNRTLVRPVSRLPLRRVCVQRAWESTSCTATGDEKSGHIAAESNESILWIDTIFPLKLTGLLRTPWQSPDRDLSELLKRSYTSSLGIMDPINTVKRALPQSQNIEVNEILPRLKDGGAFVKFSHPAGVDPKEIAASISKGLQEHPIRPFFSPFRAVHAGLVKGVPWLEDLHRFPFSRLRVEFVPKTPGEEAVELSQEDLYSIFRRYGKIAEITSQPFDSKVVPRFAYVDFALVRDAIMARNCLHGFVVSSESGGGKAGTKLRMSYEEKAKGHQFWGWMTSHPRIVFPILVALLTGVTVVIFDPIRNFFVKAHVQRTFRLSNSKVYRWIRRQTSDIFTFHRQKSDQAGLNAVWSHRKDLIEQIQKWLMETAETFIVVQGPRGSGKKELVTEQALKGRGNVLVLDCKPIVEARGESATIKHMAAQVGYRPIFSWANNISSMIDLAVQSTTGVKAGFSETLESQLQKILATAASAMSELDVSSRKKTDSDAQLPVDAYLESHPEKRAVIVIDNFLHKSESNAIVYDKIAEWAAALVQSNVAHVIFLTNDSSYSKSLSKSLPDRVFRQVSLGDLSPEVAKSFVVSHLEGDDEPVTVIEDDADEPVEKASKPKQQVNLRELDDYPKQAVAEIRDQTASEVLKMFLLPGGSKSDETRHWTIQQAWYLIKALASEDSLRYNEVLLSDTFATDGEAALESLSNAELITVKNLNGRPHKITAGKPVHQAAFTQLTQDRVLTAKMDLVVLAELSKIEGRTIEKVENELALLGGLPRQPAETAGRVKYLLTKLQASQAKIESYDKESSGLKKVLINHY</sequence>
<evidence type="ECO:0000256" key="11">
    <source>
        <dbReference type="PROSITE-ProRule" id="PRU00176"/>
    </source>
</evidence>
<dbReference type="InterPro" id="IPR018850">
    <property type="entry name" value="Mt_escape_2_C"/>
</dbReference>
<feature type="transmembrane region" description="Helical" evidence="12">
    <location>
        <begin position="287"/>
        <end position="304"/>
    </location>
</feature>
<proteinExistence type="inferred from homology"/>
<dbReference type="InterPro" id="IPR012677">
    <property type="entry name" value="Nucleotide-bd_a/b_plait_sf"/>
</dbReference>
<evidence type="ECO:0000256" key="3">
    <source>
        <dbReference type="ARBA" id="ARBA00020222"/>
    </source>
</evidence>
<dbReference type="InterPro" id="IPR034260">
    <property type="entry name" value="Yme2_RRM"/>
</dbReference>
<dbReference type="InterPro" id="IPR039627">
    <property type="entry name" value="Yme2_C"/>
</dbReference>
<dbReference type="InterPro" id="IPR000504">
    <property type="entry name" value="RRM_dom"/>
</dbReference>
<evidence type="ECO:0000256" key="10">
    <source>
        <dbReference type="ARBA" id="ARBA00025276"/>
    </source>
</evidence>
<evidence type="ECO:0000256" key="8">
    <source>
        <dbReference type="ARBA" id="ARBA00023128"/>
    </source>
</evidence>
<dbReference type="PANTHER" id="PTHR32198:SF2">
    <property type="entry name" value="MITOCHONDRIAL ESCAPE PROTEIN 2"/>
    <property type="match status" value="1"/>
</dbReference>
<evidence type="ECO:0000256" key="5">
    <source>
        <dbReference type="ARBA" id="ARBA00022792"/>
    </source>
</evidence>
<dbReference type="Pfam" id="PF10443">
    <property type="entry name" value="RNA12"/>
    <property type="match status" value="2"/>
</dbReference>
<dbReference type="PANTHER" id="PTHR32198">
    <property type="entry name" value="MITOCHONDRIAL ESCAPE PROTEIN 2"/>
    <property type="match status" value="1"/>
</dbReference>
<dbReference type="SUPFAM" id="SSF54928">
    <property type="entry name" value="RNA-binding domain, RBD"/>
    <property type="match status" value="1"/>
</dbReference>
<comment type="function">
    <text evidence="10 12">Plays a role in maintaining the mitochondrial genome and in controlling the mtDNA escape. Involved in the regulation of mtDNA nucleotide structure and number. May have a dispensable role in early maturation of pre-rRNA.</text>
</comment>
<evidence type="ECO:0000256" key="9">
    <source>
        <dbReference type="ARBA" id="ARBA00023136"/>
    </source>
</evidence>
<keyword evidence="12" id="KW-0507">mRNA processing</keyword>
<accession>A0ABR1XCJ0</accession>
<dbReference type="CDD" id="cd12433">
    <property type="entry name" value="RRM_Yme2p_like"/>
    <property type="match status" value="1"/>
</dbReference>
<dbReference type="GeneID" id="92038475"/>